<reference evidence="1" key="1">
    <citation type="submission" date="2024-10" db="EMBL/GenBank/DDBJ databases">
        <authorList>
            <person name="Ryan C."/>
        </authorList>
    </citation>
    <scope>NUCLEOTIDE SEQUENCE [LARGE SCALE GENOMIC DNA]</scope>
</reference>
<organism evidence="1 2">
    <name type="scientific">Urochloa decumbens</name>
    <dbReference type="NCBI Taxonomy" id="240449"/>
    <lineage>
        <taxon>Eukaryota</taxon>
        <taxon>Viridiplantae</taxon>
        <taxon>Streptophyta</taxon>
        <taxon>Embryophyta</taxon>
        <taxon>Tracheophyta</taxon>
        <taxon>Spermatophyta</taxon>
        <taxon>Magnoliopsida</taxon>
        <taxon>Liliopsida</taxon>
        <taxon>Poales</taxon>
        <taxon>Poaceae</taxon>
        <taxon>PACMAD clade</taxon>
        <taxon>Panicoideae</taxon>
        <taxon>Panicodae</taxon>
        <taxon>Paniceae</taxon>
        <taxon>Melinidinae</taxon>
        <taxon>Urochloa</taxon>
    </lineage>
</organism>
<gene>
    <name evidence="1" type="ORF">URODEC1_LOCUS70009</name>
</gene>
<dbReference type="EMBL" id="OZ075138">
    <property type="protein sequence ID" value="CAL5010445.1"/>
    <property type="molecule type" value="Genomic_DNA"/>
</dbReference>
<evidence type="ECO:0000313" key="2">
    <source>
        <dbReference type="Proteomes" id="UP001497457"/>
    </source>
</evidence>
<proteinExistence type="predicted"/>
<accession>A0ABC9BXP7</accession>
<dbReference type="Proteomes" id="UP001497457">
    <property type="component" value="Chromosome 28b"/>
</dbReference>
<keyword evidence="2" id="KW-1185">Reference proteome</keyword>
<dbReference type="AlphaFoldDB" id="A0ABC9BXP7"/>
<evidence type="ECO:0000313" key="1">
    <source>
        <dbReference type="EMBL" id="CAL5010445.1"/>
    </source>
</evidence>
<protein>
    <submittedName>
        <fullName evidence="1">Uncharacterized protein</fullName>
    </submittedName>
</protein>
<name>A0ABC9BXP7_9POAL</name>
<sequence length="103" mass="10631">MERAMGAQVKEKQSNREGDIAMAAATSAAIFAFLAHPLSLLRHVAHACAGYLGLKGLKPSAPALLAPAAAACQQGEEDSMEVVQVRSRSTPLEGIGGSGGRHH</sequence>